<name>A0A955L2K6_9BACT</name>
<proteinExistence type="predicted"/>
<keyword evidence="1" id="KW-1133">Transmembrane helix</keyword>
<dbReference type="AlphaFoldDB" id="A0A955L2K6"/>
<evidence type="ECO:0000259" key="2">
    <source>
        <dbReference type="Pfam" id="PF25731"/>
    </source>
</evidence>
<reference evidence="3" key="1">
    <citation type="submission" date="2020-04" db="EMBL/GenBank/DDBJ databases">
        <authorList>
            <person name="Zhang T."/>
        </authorList>
    </citation>
    <scope>NUCLEOTIDE SEQUENCE</scope>
    <source>
        <strain evidence="3">HKST-UBA13</strain>
    </source>
</reference>
<sequence length="544" mass="62424">DFNTSIFNTLPYVYLNRPLLDNYPTFRSLPYYKTSTNIRNFETDTTTEFNGDSYVSPMRYANTIWWGNIPAVRALKTNAWNWVAAALLVVVAIAVAIFTWGTGAAASAVMISTAAGIVAIGALTAGAVLYISAGIEEKAFKKAYYEEYDKGLRITALDEYVRSEYQYIAYPPATGPTDDEIQWIADCATDLWFESQINIALRYGMTSGEPTFMNAPGNIESGNSLFEPIKEHFDTYTLGWDLLIPPVSVLDKHIMDKLTQFDPNNLDGRKYTGHPYGEFYFTNPDFERLNIQKTYFHLPLEYDCCSSCREEFPHRIHYSEQSFQEELTDNFKVFLPNNYRDIEGETGEITDLFRMKTNLYIHTEEALWHLPQSYQERITDEVVSFIGTGEFFSVPPRKILDGNQNSAGTKHRWGTLKTPQGIFFVSEADRKVYLFDGEKLNPISMKGNDNWFKENLELQIINDFYAINNKEYSYDNNPSNPYGVGFISTYDTKKERFILTKKDMLLSNELINNEDFELCVKGGQVYLFNNFQQTIENEANSPEK</sequence>
<evidence type="ECO:0000313" key="4">
    <source>
        <dbReference type="Proteomes" id="UP000775877"/>
    </source>
</evidence>
<protein>
    <recommendedName>
        <fullName evidence="2">Crassvirus muzzle protein N-terminal region domain-containing protein</fullName>
    </recommendedName>
</protein>
<gene>
    <name evidence="3" type="ORF">KC678_05745</name>
</gene>
<feature type="non-terminal residue" evidence="3">
    <location>
        <position position="1"/>
    </location>
</feature>
<evidence type="ECO:0000313" key="3">
    <source>
        <dbReference type="EMBL" id="MCA9381745.1"/>
    </source>
</evidence>
<organism evidence="3 4">
    <name type="scientific">Candidatus Dojkabacteria bacterium</name>
    <dbReference type="NCBI Taxonomy" id="2099670"/>
    <lineage>
        <taxon>Bacteria</taxon>
        <taxon>Candidatus Dojkabacteria</taxon>
    </lineage>
</organism>
<keyword evidence="1" id="KW-0472">Membrane</keyword>
<feature type="domain" description="Crassvirus muzzle protein N-terminal region" evidence="2">
    <location>
        <begin position="185"/>
        <end position="477"/>
    </location>
</feature>
<reference evidence="3" key="2">
    <citation type="journal article" date="2021" name="Microbiome">
        <title>Successional dynamics and alternative stable states in a saline activated sludge microbial community over 9 years.</title>
        <authorList>
            <person name="Wang Y."/>
            <person name="Ye J."/>
            <person name="Ju F."/>
            <person name="Liu L."/>
            <person name="Boyd J.A."/>
            <person name="Deng Y."/>
            <person name="Parks D.H."/>
            <person name="Jiang X."/>
            <person name="Yin X."/>
            <person name="Woodcroft B.J."/>
            <person name="Tyson G.W."/>
            <person name="Hugenholtz P."/>
            <person name="Polz M.F."/>
            <person name="Zhang T."/>
        </authorList>
    </citation>
    <scope>NUCLEOTIDE SEQUENCE</scope>
    <source>
        <strain evidence="3">HKST-UBA13</strain>
    </source>
</reference>
<feature type="transmembrane region" description="Helical" evidence="1">
    <location>
        <begin position="79"/>
        <end position="100"/>
    </location>
</feature>
<accession>A0A955L2K6</accession>
<evidence type="ECO:0000256" key="1">
    <source>
        <dbReference type="SAM" id="Phobius"/>
    </source>
</evidence>
<dbReference type="EMBL" id="JAGQLJ010000175">
    <property type="protein sequence ID" value="MCA9381745.1"/>
    <property type="molecule type" value="Genomic_DNA"/>
</dbReference>
<dbReference type="InterPro" id="IPR057889">
    <property type="entry name" value="crAss_MUZ_N"/>
</dbReference>
<feature type="transmembrane region" description="Helical" evidence="1">
    <location>
        <begin position="106"/>
        <end position="131"/>
    </location>
</feature>
<comment type="caution">
    <text evidence="3">The sequence shown here is derived from an EMBL/GenBank/DDBJ whole genome shotgun (WGS) entry which is preliminary data.</text>
</comment>
<keyword evidence="1" id="KW-0812">Transmembrane</keyword>
<dbReference type="Proteomes" id="UP000775877">
    <property type="component" value="Unassembled WGS sequence"/>
</dbReference>
<dbReference type="Pfam" id="PF25731">
    <property type="entry name" value="crAss_MUZ"/>
    <property type="match status" value="1"/>
</dbReference>